<comment type="caution">
    <text evidence="1">The sequence shown here is derived from an EMBL/GenBank/DDBJ whole genome shotgun (WGS) entry which is preliminary data.</text>
</comment>
<evidence type="ECO:0000313" key="2">
    <source>
        <dbReference type="Proteomes" id="UP000004471"/>
    </source>
</evidence>
<organism evidence="1 2">
    <name type="scientific">Pseudomonas syringae pv. japonica str. M301072</name>
    <dbReference type="NCBI Taxonomy" id="629262"/>
    <lineage>
        <taxon>Bacteria</taxon>
        <taxon>Pseudomonadati</taxon>
        <taxon>Pseudomonadota</taxon>
        <taxon>Gammaproteobacteria</taxon>
        <taxon>Pseudomonadales</taxon>
        <taxon>Pseudomonadaceae</taxon>
        <taxon>Pseudomonas</taxon>
        <taxon>Pseudomonas syringae</taxon>
    </lineage>
</organism>
<dbReference type="EMBL" id="AEAH01000045">
    <property type="protein sequence ID" value="EGH27704.1"/>
    <property type="molecule type" value="Genomic_DNA"/>
</dbReference>
<dbReference type="AlphaFoldDB" id="F3FBW8"/>
<sequence length="156" mass="17259">MMPKFSDLLNASSAAHSNESAYWSNLVNIFSAFGEEFVKYLELPSPTFIWEGKPRSYVVVTQSNALGSTCVFDPKDYVRKERAIPFTIRVTLPDASRKTLREVSINLAISNIDNKPGIYSAEFTPSGRSVPYSVGSSHSLMDQISEVLKTKAATVQ</sequence>
<accession>F3FBW8</accession>
<reference evidence="1 2" key="1">
    <citation type="journal article" date="2011" name="PLoS Pathog.">
        <title>Dynamic evolution of pathogenicity revealed by sequencing and comparative genomics of 19 Pseudomonas syringae isolates.</title>
        <authorList>
            <person name="Baltrus D.A."/>
            <person name="Nishimura M.T."/>
            <person name="Romanchuk A."/>
            <person name="Chang J.H."/>
            <person name="Mukhtar M.S."/>
            <person name="Cherkis K."/>
            <person name="Roach J."/>
            <person name="Grant S.R."/>
            <person name="Jones C.D."/>
            <person name="Dangl J.L."/>
        </authorList>
    </citation>
    <scope>NUCLEOTIDE SEQUENCE [LARGE SCALE GENOMIC DNA]</scope>
    <source>
        <strain evidence="2">M301072PT</strain>
    </source>
</reference>
<gene>
    <name evidence="1" type="ORF">PSYJA_01174</name>
</gene>
<proteinExistence type="predicted"/>
<protein>
    <submittedName>
        <fullName evidence="1">Uncharacterized protein</fullName>
    </submittedName>
</protein>
<name>F3FBW8_PSESX</name>
<evidence type="ECO:0000313" key="1">
    <source>
        <dbReference type="EMBL" id="EGH27704.1"/>
    </source>
</evidence>
<dbReference type="HOGENOM" id="CLU_1685100_0_0_6"/>
<dbReference type="Proteomes" id="UP000004471">
    <property type="component" value="Unassembled WGS sequence"/>
</dbReference>